<reference evidence="1 2" key="1">
    <citation type="journal article" date="2019" name="Int. J. Syst. Evol. Microbiol.">
        <title>The Global Catalogue of Microorganisms (GCM) 10K type strain sequencing project: providing services to taxonomists for standard genome sequencing and annotation.</title>
        <authorList>
            <consortium name="The Broad Institute Genomics Platform"/>
            <consortium name="The Broad Institute Genome Sequencing Center for Infectious Disease"/>
            <person name="Wu L."/>
            <person name="Ma J."/>
        </authorList>
    </citation>
    <scope>NUCLEOTIDE SEQUENCE [LARGE SCALE GENOMIC DNA]</scope>
    <source>
        <strain evidence="1 2">JCM 9091</strain>
    </source>
</reference>
<sequence>MVVPVSLVPGVPVAVVQIVDVVAVRDRPVTAAVAVLVLVSLVGDMHPGLALVPMAAVLTVQMAVVGVVDVIPVRYGVVSAGRAVAVRVSCVFRVLDAHGAHLRRCRAKGGSG</sequence>
<proteinExistence type="predicted"/>
<comment type="caution">
    <text evidence="1">The sequence shown here is derived from an EMBL/GenBank/DDBJ whole genome shotgun (WGS) entry which is preliminary data.</text>
</comment>
<dbReference type="Proteomes" id="UP001501532">
    <property type="component" value="Unassembled WGS sequence"/>
</dbReference>
<protein>
    <submittedName>
        <fullName evidence="1">Uncharacterized protein</fullName>
    </submittedName>
</protein>
<keyword evidence="2" id="KW-1185">Reference proteome</keyword>
<dbReference type="EMBL" id="BAAAUF010000001">
    <property type="protein sequence ID" value="GAA3024625.1"/>
    <property type="molecule type" value="Genomic_DNA"/>
</dbReference>
<evidence type="ECO:0000313" key="1">
    <source>
        <dbReference type="EMBL" id="GAA3024625.1"/>
    </source>
</evidence>
<evidence type="ECO:0000313" key="2">
    <source>
        <dbReference type="Proteomes" id="UP001501532"/>
    </source>
</evidence>
<organism evidence="1 2">
    <name type="scientific">Streptomyces glomeratus</name>
    <dbReference type="NCBI Taxonomy" id="284452"/>
    <lineage>
        <taxon>Bacteria</taxon>
        <taxon>Bacillati</taxon>
        <taxon>Actinomycetota</taxon>
        <taxon>Actinomycetes</taxon>
        <taxon>Kitasatosporales</taxon>
        <taxon>Streptomycetaceae</taxon>
        <taxon>Streptomyces</taxon>
    </lineage>
</organism>
<gene>
    <name evidence="1" type="ORF">GCM10010448_03050</name>
</gene>
<name>A0ABN3YBU1_9ACTN</name>
<accession>A0ABN3YBU1</accession>